<dbReference type="GeneTree" id="ENSGT01120000271815"/>
<reference evidence="1 2" key="1">
    <citation type="submission" date="2012-03" db="EMBL/GenBank/DDBJ databases">
        <title>Whole Genome Assembly of Papio anubis.</title>
        <authorList>
            <person name="Liu Y.L."/>
            <person name="Abraham K.A."/>
            <person name="Akbar H.A."/>
            <person name="Ali S.A."/>
            <person name="Anosike U.A."/>
            <person name="Aqrawi P.A."/>
            <person name="Arias F.A."/>
            <person name="Attaway T.A."/>
            <person name="Awwad R.A."/>
            <person name="Babu C.B."/>
            <person name="Bandaranaike D.B."/>
            <person name="Battles P.B."/>
            <person name="Bell A.B."/>
            <person name="Beltran B.B."/>
            <person name="Berhane-Mersha D.B."/>
            <person name="Bess C.B."/>
            <person name="Bickham C.B."/>
            <person name="Bolden T.B."/>
            <person name="Carter K.C."/>
            <person name="Chau D.C."/>
            <person name="Chavez A.C."/>
            <person name="Clerc-Blankenburg K.C."/>
            <person name="Coyle M.C."/>
            <person name="Dao M.D."/>
            <person name="Davila M.L.D."/>
            <person name="Davy-Carroll L.D."/>
            <person name="Denson S.D."/>
            <person name="Dinh H.D."/>
            <person name="Fernandez S.F."/>
            <person name="Fernando P.F."/>
            <person name="Forbes L.F."/>
            <person name="Francis C.F."/>
            <person name="Francisco L.F."/>
            <person name="Fu Q.F."/>
            <person name="Garcia-Iii R.G."/>
            <person name="Garrett T.G."/>
            <person name="Gross S.G."/>
            <person name="Gubbala S.G."/>
            <person name="Hirani K.H."/>
            <person name="Hogues M.H."/>
            <person name="Hollins B.H."/>
            <person name="Jackson L.J."/>
            <person name="Javaid M.J."/>
            <person name="Jhangiani S.J."/>
            <person name="Johnson A.J."/>
            <person name="Johnson B.J."/>
            <person name="Jones J.J."/>
            <person name="Joshi V.J."/>
            <person name="Kalu J.K."/>
            <person name="Khan N.K."/>
            <person name="Korchina V.K."/>
            <person name="Kovar C.K."/>
            <person name="Lago L.L."/>
            <person name="Lara F.L."/>
            <person name="Le T.-K.L."/>
            <person name="Lee S.L."/>
            <person name="Legall-Iii F.L."/>
            <person name="Lemon S.L."/>
            <person name="Liu J.L."/>
            <person name="Liu Y.-S.L."/>
            <person name="Liyanage D.L."/>
            <person name="Lopez J.L."/>
            <person name="Lorensuhewa L.L."/>
            <person name="Mata R.M."/>
            <person name="Mathew T.M."/>
            <person name="Mercado C.M."/>
            <person name="Mercado I.M."/>
            <person name="Morales K.M."/>
            <person name="Morgan M.M."/>
            <person name="Munidasa M.M."/>
            <person name="Ngo D.N."/>
            <person name="Nguyen L.N."/>
            <person name="Nguyen T.N."/>
            <person name="Nguyen N.N."/>
            <person name="Obregon M.O."/>
            <person name="Okwuonu G.O."/>
            <person name="Ongeri F.O."/>
            <person name="Onwere C.O."/>
            <person name="Osifeso I.O."/>
            <person name="Parra A.P."/>
            <person name="Patil S.P."/>
            <person name="Perez A.P."/>
            <person name="Perez Y.P."/>
            <person name="Pham C.P."/>
            <person name="Pu L.-L.P."/>
            <person name="Puazo M.P."/>
            <person name="Quiroz J.Q."/>
            <person name="Rouhana J.R."/>
            <person name="Ruiz M.R."/>
            <person name="Ruiz S.-J.R."/>
            <person name="Saada N.S."/>
            <person name="Santibanez J.S."/>
            <person name="Scheel M.S."/>
            <person name="Schneider B.S."/>
            <person name="Simmons D.S."/>
            <person name="Sisson I.S."/>
            <person name="Tang L.-Y.T."/>
            <person name="Thornton R.T."/>
            <person name="Tisius J.T."/>
            <person name="Toledanes G.T."/>
            <person name="Trejos Z.T."/>
            <person name="Usmani K.U."/>
            <person name="Varghese R.V."/>
            <person name="Vattathil S.V."/>
            <person name="Vee V.V."/>
            <person name="Walker D.W."/>
            <person name="Weissenberger G.W."/>
            <person name="White C.W."/>
            <person name="Williams A.W."/>
            <person name="Woodworth J.W."/>
            <person name="Wright R.W."/>
            <person name="Zhu Y.Z."/>
            <person name="Han Y.H."/>
            <person name="Newsham I.N."/>
            <person name="Nazareth L.N."/>
            <person name="Worley K.W."/>
            <person name="Muzny D.M."/>
            <person name="Rogers J.R."/>
            <person name="Gibbs R.G."/>
        </authorList>
    </citation>
    <scope>NUCLEOTIDE SEQUENCE [LARGE SCALE GENOMIC DNA]</scope>
</reference>
<name>A0A8I5N6T0_PAPAN</name>
<sequence length="129" mass="14083">MLAEAFIEGLLWRRYIWWGAESLLRGSAACPTQKFLLPDSRRCLSSIAFIFISFFIFETGSHSVAWMECSGPISAHCNLCLPASSDSSASASLVAGTTGTHHHTQLIFVFLVETVFHSVGQASLELLTS</sequence>
<dbReference type="PANTHER" id="PTHR12138:SF152">
    <property type="entry name" value="C2H2-TYPE DOMAIN-CONTAINING PROTEIN"/>
    <property type="match status" value="1"/>
</dbReference>
<evidence type="ECO:0000313" key="2">
    <source>
        <dbReference type="Proteomes" id="UP000028761"/>
    </source>
</evidence>
<evidence type="ECO:0000313" key="1">
    <source>
        <dbReference type="Ensembl" id="ENSPANP00000056148.1"/>
    </source>
</evidence>
<accession>A0A8I5N6T0</accession>
<dbReference type="PANTHER" id="PTHR12138">
    <property type="entry name" value="PRIMATE-EXPANDED PROTEIN FAMILY"/>
    <property type="match status" value="1"/>
</dbReference>
<dbReference type="AlphaFoldDB" id="A0A8I5N6T0"/>
<dbReference type="Proteomes" id="UP000028761">
    <property type="component" value="Chromosome 4"/>
</dbReference>
<protein>
    <submittedName>
        <fullName evidence="1">Uncharacterized protein</fullName>
    </submittedName>
</protein>
<keyword evidence="2" id="KW-1185">Reference proteome</keyword>
<proteinExistence type="predicted"/>
<reference evidence="1" key="3">
    <citation type="submission" date="2025-09" db="UniProtKB">
        <authorList>
            <consortium name="Ensembl"/>
        </authorList>
    </citation>
    <scope>IDENTIFICATION</scope>
</reference>
<organism evidence="1 2">
    <name type="scientific">Papio anubis</name>
    <name type="common">Olive baboon</name>
    <dbReference type="NCBI Taxonomy" id="9555"/>
    <lineage>
        <taxon>Eukaryota</taxon>
        <taxon>Metazoa</taxon>
        <taxon>Chordata</taxon>
        <taxon>Craniata</taxon>
        <taxon>Vertebrata</taxon>
        <taxon>Euteleostomi</taxon>
        <taxon>Mammalia</taxon>
        <taxon>Eutheria</taxon>
        <taxon>Euarchontoglires</taxon>
        <taxon>Primates</taxon>
        <taxon>Haplorrhini</taxon>
        <taxon>Catarrhini</taxon>
        <taxon>Cercopithecidae</taxon>
        <taxon>Cercopithecinae</taxon>
        <taxon>Papio</taxon>
    </lineage>
</organism>
<dbReference type="Ensembl" id="ENSPANT00000076609.1">
    <property type="protein sequence ID" value="ENSPANP00000056148.1"/>
    <property type="gene ID" value="ENSPANG00000042290.1"/>
</dbReference>
<reference evidence="1" key="2">
    <citation type="submission" date="2025-08" db="UniProtKB">
        <authorList>
            <consortium name="Ensembl"/>
        </authorList>
    </citation>
    <scope>IDENTIFICATION</scope>
</reference>